<accession>A0A0E9V7A0</accession>
<protein>
    <submittedName>
        <fullName evidence="2">Uncharacterized protein</fullName>
    </submittedName>
</protein>
<evidence type="ECO:0000313" key="2">
    <source>
        <dbReference type="EMBL" id="JAH73917.1"/>
    </source>
</evidence>
<dbReference type="EMBL" id="GBXM01034660">
    <property type="protein sequence ID" value="JAH73917.1"/>
    <property type="molecule type" value="Transcribed_RNA"/>
</dbReference>
<name>A0A0E9V7A0_ANGAN</name>
<reference evidence="2" key="2">
    <citation type="journal article" date="2015" name="Fish Shellfish Immunol.">
        <title>Early steps in the European eel (Anguilla anguilla)-Vibrio vulnificus interaction in the gills: Role of the RtxA13 toxin.</title>
        <authorList>
            <person name="Callol A."/>
            <person name="Pajuelo D."/>
            <person name="Ebbesson L."/>
            <person name="Teles M."/>
            <person name="MacKenzie S."/>
            <person name="Amaro C."/>
        </authorList>
    </citation>
    <scope>NUCLEOTIDE SEQUENCE</scope>
</reference>
<sequence length="20" mass="2137">MGVTTEFRPEESVILASACP</sequence>
<proteinExistence type="predicted"/>
<dbReference type="AlphaFoldDB" id="A0A0E9V7A0"/>
<reference evidence="2" key="1">
    <citation type="submission" date="2014-11" db="EMBL/GenBank/DDBJ databases">
        <authorList>
            <person name="Amaro Gonzalez C."/>
        </authorList>
    </citation>
    <scope>NUCLEOTIDE SEQUENCE</scope>
</reference>
<feature type="region of interest" description="Disordered" evidence="1">
    <location>
        <begin position="1"/>
        <end position="20"/>
    </location>
</feature>
<organism evidence="2">
    <name type="scientific">Anguilla anguilla</name>
    <name type="common">European freshwater eel</name>
    <name type="synonym">Muraena anguilla</name>
    <dbReference type="NCBI Taxonomy" id="7936"/>
    <lineage>
        <taxon>Eukaryota</taxon>
        <taxon>Metazoa</taxon>
        <taxon>Chordata</taxon>
        <taxon>Craniata</taxon>
        <taxon>Vertebrata</taxon>
        <taxon>Euteleostomi</taxon>
        <taxon>Actinopterygii</taxon>
        <taxon>Neopterygii</taxon>
        <taxon>Teleostei</taxon>
        <taxon>Anguilliformes</taxon>
        <taxon>Anguillidae</taxon>
        <taxon>Anguilla</taxon>
    </lineage>
</organism>
<evidence type="ECO:0000256" key="1">
    <source>
        <dbReference type="SAM" id="MobiDB-lite"/>
    </source>
</evidence>